<gene>
    <name evidence="2" type="ORF">KEG57_31500</name>
</gene>
<reference evidence="2 3" key="1">
    <citation type="submission" date="2021-04" db="EMBL/GenBank/DDBJ databases">
        <title>Genome analysis of Polyangium sp.</title>
        <authorList>
            <person name="Li Y."/>
            <person name="Wang J."/>
        </authorList>
    </citation>
    <scope>NUCLEOTIDE SEQUENCE [LARGE SCALE GENOMIC DNA]</scope>
    <source>
        <strain evidence="2 3">SDU14</strain>
    </source>
</reference>
<sequence length="450" mass="48520">MLRRVFAWCLPLIFVVLCVPTLARAEIPVCVRLPEHPKMDRFALSGSATVITKDWAVFTAKTNGLTVFVYDPYAPPGNVRFLPPPYNKLTCPAPPPRPKPAPAKDAPKDTAKESKAGAATSAEASEPQKPPSAKDEQVEVVPPGVKKMPERPPEKPRPSPPPPEGVLSNEPLLPSTSTLPKKDEVHPPKCVDEHCTLVDRGGALPERVFRPGAPVSSVASCEQTKDGCQGKGNGKGKPKTRLEEIALELAIASAIANGEMNADLSRKDGKQFGVIGGSNEDGVDNPIVQAAVATAAIASGVLLGQADKFAKKLEEACAKKVPLILQGTEEMSKETAEFLAKRYGADIAHALEQNGAIGAYEVMKKFTDNLGGSYQAHHILEKAMAGELGLKNFDKLPAVILTEAHHKKITRFLNANRPKSLSPDALWQLYEDAYKDFPQWLNAIKPYFGK</sequence>
<evidence type="ECO:0000256" key="1">
    <source>
        <dbReference type="SAM" id="MobiDB-lite"/>
    </source>
</evidence>
<dbReference type="AlphaFoldDB" id="A0A9X3X9W5"/>
<feature type="compositionally biased region" description="Pro residues" evidence="1">
    <location>
        <begin position="90"/>
        <end position="101"/>
    </location>
</feature>
<keyword evidence="3" id="KW-1185">Reference proteome</keyword>
<feature type="compositionally biased region" description="Basic and acidic residues" evidence="1">
    <location>
        <begin position="105"/>
        <end position="115"/>
    </location>
</feature>
<dbReference type="Proteomes" id="UP001151081">
    <property type="component" value="Unassembled WGS sequence"/>
</dbReference>
<name>A0A9X3X9W5_9BACT</name>
<protein>
    <submittedName>
        <fullName evidence="2">Uncharacterized protein</fullName>
    </submittedName>
</protein>
<feature type="region of interest" description="Disordered" evidence="1">
    <location>
        <begin position="90"/>
        <end position="189"/>
    </location>
</feature>
<feature type="compositionally biased region" description="Basic and acidic residues" evidence="1">
    <location>
        <begin position="180"/>
        <end position="189"/>
    </location>
</feature>
<accession>A0A9X3X9W5</accession>
<dbReference type="EMBL" id="JAGTJJ010000025">
    <property type="protein sequence ID" value="MDC3985048.1"/>
    <property type="molecule type" value="Genomic_DNA"/>
</dbReference>
<evidence type="ECO:0000313" key="2">
    <source>
        <dbReference type="EMBL" id="MDC3985048.1"/>
    </source>
</evidence>
<comment type="caution">
    <text evidence="2">The sequence shown here is derived from an EMBL/GenBank/DDBJ whole genome shotgun (WGS) entry which is preliminary data.</text>
</comment>
<evidence type="ECO:0000313" key="3">
    <source>
        <dbReference type="Proteomes" id="UP001151081"/>
    </source>
</evidence>
<dbReference type="RefSeq" id="WP_272459133.1">
    <property type="nucleotide sequence ID" value="NZ_JAGTJJ010000025.1"/>
</dbReference>
<feature type="compositionally biased region" description="Basic and acidic residues" evidence="1">
    <location>
        <begin position="147"/>
        <end position="157"/>
    </location>
</feature>
<organism evidence="2 3">
    <name type="scientific">Polyangium jinanense</name>
    <dbReference type="NCBI Taxonomy" id="2829994"/>
    <lineage>
        <taxon>Bacteria</taxon>
        <taxon>Pseudomonadati</taxon>
        <taxon>Myxococcota</taxon>
        <taxon>Polyangia</taxon>
        <taxon>Polyangiales</taxon>
        <taxon>Polyangiaceae</taxon>
        <taxon>Polyangium</taxon>
    </lineage>
</organism>
<proteinExistence type="predicted"/>